<proteinExistence type="predicted"/>
<dbReference type="AlphaFoldDB" id="A0A381SN34"/>
<accession>A0A381SN34</accession>
<organism evidence="1">
    <name type="scientific">marine metagenome</name>
    <dbReference type="NCBI Taxonomy" id="408172"/>
    <lineage>
        <taxon>unclassified sequences</taxon>
        <taxon>metagenomes</taxon>
        <taxon>ecological metagenomes</taxon>
    </lineage>
</organism>
<sequence>VVIQPLPVLGDALKAHPEALGHSAAGDVVGGRLEHEAVEAEVVEAVLH</sequence>
<protein>
    <submittedName>
        <fullName evidence="1">Uncharacterized protein</fullName>
    </submittedName>
</protein>
<name>A0A381SN34_9ZZZZ</name>
<dbReference type="EMBL" id="UINC01003269">
    <property type="protein sequence ID" value="SVA04834.1"/>
    <property type="molecule type" value="Genomic_DNA"/>
</dbReference>
<feature type="non-terminal residue" evidence="1">
    <location>
        <position position="1"/>
    </location>
</feature>
<reference evidence="1" key="1">
    <citation type="submission" date="2018-05" db="EMBL/GenBank/DDBJ databases">
        <authorList>
            <person name="Lanie J.A."/>
            <person name="Ng W.-L."/>
            <person name="Kazmierczak K.M."/>
            <person name="Andrzejewski T.M."/>
            <person name="Davidsen T.M."/>
            <person name="Wayne K.J."/>
            <person name="Tettelin H."/>
            <person name="Glass J.I."/>
            <person name="Rusch D."/>
            <person name="Podicherti R."/>
            <person name="Tsui H.-C.T."/>
            <person name="Winkler M.E."/>
        </authorList>
    </citation>
    <scope>NUCLEOTIDE SEQUENCE</scope>
</reference>
<evidence type="ECO:0000313" key="1">
    <source>
        <dbReference type="EMBL" id="SVA04834.1"/>
    </source>
</evidence>
<gene>
    <name evidence="1" type="ORF">METZ01_LOCUS57688</name>
</gene>